<dbReference type="InterPro" id="IPR000415">
    <property type="entry name" value="Nitroreductase-like"/>
</dbReference>
<name>A0A7I8DJE3_9FIRM</name>
<dbReference type="SUPFAM" id="SSF55469">
    <property type="entry name" value="FMN-dependent nitroreductase-like"/>
    <property type="match status" value="1"/>
</dbReference>
<accession>A0A7I8DJE3</accession>
<sequence>MDEQFTKLVTEARSFRRFEEEKEITAELLRELANLGRLSPSAANLQPLKYILVSQEAVREEVFSCLGWAGYLKDWNGPVKGERPAGYIIMLRDSEIAAKAEVDEGIAAQSIFLGAAALGIKGCFLGNIKKSELVEKLSIPEKYEILLVIALGYPKEEVVLEELKEGNVKYWRDEETIHHVPKRSLAEVIIESY</sequence>
<reference evidence="4 5" key="2">
    <citation type="submission" date="2020-08" db="EMBL/GenBank/DDBJ databases">
        <authorList>
            <person name="Ueki A."/>
            <person name="Tonouchi A."/>
        </authorList>
    </citation>
    <scope>NUCLEOTIDE SEQUENCE [LARGE SCALE GENOMIC DNA]</scope>
    <source>
        <strain evidence="4 5">CTTW</strain>
    </source>
</reference>
<dbReference type="Gene3D" id="3.40.109.10">
    <property type="entry name" value="NADH Oxidase"/>
    <property type="match status" value="1"/>
</dbReference>
<evidence type="ECO:0000313" key="5">
    <source>
        <dbReference type="Proteomes" id="UP000515703"/>
    </source>
</evidence>
<dbReference type="PANTHER" id="PTHR43673">
    <property type="entry name" value="NAD(P)H NITROREDUCTASE YDGI-RELATED"/>
    <property type="match status" value="1"/>
</dbReference>
<dbReference type="RefSeq" id="WP_185258206.1">
    <property type="nucleotide sequence ID" value="NZ_AP023368.1"/>
</dbReference>
<comment type="similarity">
    <text evidence="1">Belongs to the nitroreductase family.</text>
</comment>
<dbReference type="EMBL" id="AP023368">
    <property type="protein sequence ID" value="BCJ97817.1"/>
    <property type="molecule type" value="Genomic_DNA"/>
</dbReference>
<dbReference type="PANTHER" id="PTHR43673:SF10">
    <property type="entry name" value="NADH DEHYDROGENASE_NAD(P)H NITROREDUCTASE XCC3605-RELATED"/>
    <property type="match status" value="1"/>
</dbReference>
<dbReference type="Gene3D" id="2.20.180.10">
    <property type="entry name" value="putative fmn-dependent nitroreductase like domains"/>
    <property type="match status" value="1"/>
</dbReference>
<dbReference type="Proteomes" id="UP000515703">
    <property type="component" value="Chromosome"/>
</dbReference>
<proteinExistence type="inferred from homology"/>
<gene>
    <name evidence="4" type="ORF">bsdcttw_08580</name>
</gene>
<dbReference type="KEGG" id="acht:bsdcttw_08580"/>
<dbReference type="InterPro" id="IPR023312">
    <property type="entry name" value="Put_nitroreductase_C_bac"/>
</dbReference>
<evidence type="ECO:0000256" key="1">
    <source>
        <dbReference type="ARBA" id="ARBA00007118"/>
    </source>
</evidence>
<dbReference type="CDD" id="cd02062">
    <property type="entry name" value="Nitro_FMN_reductase"/>
    <property type="match status" value="1"/>
</dbReference>
<feature type="domain" description="Nitroreductase" evidence="3">
    <location>
        <begin position="11"/>
        <end position="153"/>
    </location>
</feature>
<keyword evidence="2" id="KW-0560">Oxidoreductase</keyword>
<dbReference type="InterPro" id="IPR029479">
    <property type="entry name" value="Nitroreductase"/>
</dbReference>
<dbReference type="GO" id="GO:0016491">
    <property type="term" value="F:oxidoreductase activity"/>
    <property type="evidence" value="ECO:0007669"/>
    <property type="project" value="UniProtKB-KW"/>
</dbReference>
<evidence type="ECO:0000256" key="2">
    <source>
        <dbReference type="ARBA" id="ARBA00023002"/>
    </source>
</evidence>
<dbReference type="Pfam" id="PF00881">
    <property type="entry name" value="Nitroreductase"/>
    <property type="match status" value="1"/>
</dbReference>
<evidence type="ECO:0000313" key="4">
    <source>
        <dbReference type="EMBL" id="BCJ97817.1"/>
    </source>
</evidence>
<protein>
    <submittedName>
        <fullName evidence="4">Nitroreductase</fullName>
    </submittedName>
</protein>
<dbReference type="AlphaFoldDB" id="A0A7I8DJE3"/>
<evidence type="ECO:0000259" key="3">
    <source>
        <dbReference type="Pfam" id="PF00881"/>
    </source>
</evidence>
<keyword evidence="5" id="KW-1185">Reference proteome</keyword>
<organism evidence="4 5">
    <name type="scientific">Anaerocolumna chitinilytica</name>
    <dbReference type="NCBI Taxonomy" id="1727145"/>
    <lineage>
        <taxon>Bacteria</taxon>
        <taxon>Bacillati</taxon>
        <taxon>Bacillota</taxon>
        <taxon>Clostridia</taxon>
        <taxon>Lachnospirales</taxon>
        <taxon>Lachnospiraceae</taxon>
        <taxon>Anaerocolumna</taxon>
    </lineage>
</organism>
<reference evidence="4 5" key="1">
    <citation type="submission" date="2020-08" db="EMBL/GenBank/DDBJ databases">
        <title>Draft genome sequencing of an Anaerocolumna strain isolated from anoxic soil subjected to BSD treatment.</title>
        <authorList>
            <person name="Uek A."/>
            <person name="Tonouchi A."/>
        </authorList>
    </citation>
    <scope>NUCLEOTIDE SEQUENCE [LARGE SCALE GENOMIC DNA]</scope>
    <source>
        <strain evidence="4 5">CTTW</strain>
    </source>
</reference>